<name>A0A382VVJ5_9ZZZZ</name>
<reference evidence="1" key="1">
    <citation type="submission" date="2018-05" db="EMBL/GenBank/DDBJ databases">
        <authorList>
            <person name="Lanie J.A."/>
            <person name="Ng W.-L."/>
            <person name="Kazmierczak K.M."/>
            <person name="Andrzejewski T.M."/>
            <person name="Davidsen T.M."/>
            <person name="Wayne K.J."/>
            <person name="Tettelin H."/>
            <person name="Glass J.I."/>
            <person name="Rusch D."/>
            <person name="Podicherti R."/>
            <person name="Tsui H.-C.T."/>
            <person name="Winkler M.E."/>
        </authorList>
    </citation>
    <scope>NUCLEOTIDE SEQUENCE</scope>
</reference>
<gene>
    <name evidence="1" type="ORF">METZ01_LOCUS403480</name>
</gene>
<proteinExistence type="predicted"/>
<sequence>MSYYISPEEITLTVKELVHKIE</sequence>
<organism evidence="1">
    <name type="scientific">marine metagenome</name>
    <dbReference type="NCBI Taxonomy" id="408172"/>
    <lineage>
        <taxon>unclassified sequences</taxon>
        <taxon>metagenomes</taxon>
        <taxon>ecological metagenomes</taxon>
    </lineage>
</organism>
<evidence type="ECO:0000313" key="1">
    <source>
        <dbReference type="EMBL" id="SVD50626.1"/>
    </source>
</evidence>
<protein>
    <submittedName>
        <fullName evidence="1">Uncharacterized protein</fullName>
    </submittedName>
</protein>
<dbReference type="EMBL" id="UINC01155018">
    <property type="protein sequence ID" value="SVD50626.1"/>
    <property type="molecule type" value="Genomic_DNA"/>
</dbReference>
<accession>A0A382VVJ5</accession>
<dbReference type="AlphaFoldDB" id="A0A382VVJ5"/>